<protein>
    <submittedName>
        <fullName evidence="3">YciI family protein</fullName>
    </submittedName>
</protein>
<dbReference type="SUPFAM" id="SSF54909">
    <property type="entry name" value="Dimeric alpha+beta barrel"/>
    <property type="match status" value="1"/>
</dbReference>
<sequence length="98" mass="10989">MPYAISWMDEPATAELRLELRDAHLDYMRGNLHRVLASGGLLDDAGEVGIGGLILLDIDSRAEAEEFVKADPFYTGGVYRNPVITRWRKAFYDGKAFL</sequence>
<dbReference type="Gene3D" id="3.30.70.1060">
    <property type="entry name" value="Dimeric alpha+beta barrel"/>
    <property type="match status" value="1"/>
</dbReference>
<keyword evidence="4" id="KW-1185">Reference proteome</keyword>
<evidence type="ECO:0000256" key="1">
    <source>
        <dbReference type="ARBA" id="ARBA00007689"/>
    </source>
</evidence>
<dbReference type="EMBL" id="JBHSLI010000001">
    <property type="protein sequence ID" value="MFC5292380.1"/>
    <property type="molecule type" value="Genomic_DNA"/>
</dbReference>
<dbReference type="InterPro" id="IPR005545">
    <property type="entry name" value="YCII"/>
</dbReference>
<comment type="similarity">
    <text evidence="1">Belongs to the YciI family.</text>
</comment>
<evidence type="ECO:0000259" key="2">
    <source>
        <dbReference type="Pfam" id="PF03795"/>
    </source>
</evidence>
<dbReference type="InterPro" id="IPR051807">
    <property type="entry name" value="Sec-metab_biosynth-assoc"/>
</dbReference>
<dbReference type="Proteomes" id="UP001595976">
    <property type="component" value="Unassembled WGS sequence"/>
</dbReference>
<dbReference type="RefSeq" id="WP_158446477.1">
    <property type="nucleotide sequence ID" value="NZ_JAOAOS010000001.1"/>
</dbReference>
<feature type="domain" description="YCII-related" evidence="2">
    <location>
        <begin position="1"/>
        <end position="88"/>
    </location>
</feature>
<dbReference type="PANTHER" id="PTHR33606:SF3">
    <property type="entry name" value="PROTEIN YCII"/>
    <property type="match status" value="1"/>
</dbReference>
<dbReference type="PANTHER" id="PTHR33606">
    <property type="entry name" value="PROTEIN YCII"/>
    <property type="match status" value="1"/>
</dbReference>
<dbReference type="Pfam" id="PF03795">
    <property type="entry name" value="YCII"/>
    <property type="match status" value="1"/>
</dbReference>
<evidence type="ECO:0000313" key="3">
    <source>
        <dbReference type="EMBL" id="MFC5292380.1"/>
    </source>
</evidence>
<evidence type="ECO:0000313" key="4">
    <source>
        <dbReference type="Proteomes" id="UP001595976"/>
    </source>
</evidence>
<reference evidence="4" key="1">
    <citation type="journal article" date="2019" name="Int. J. Syst. Evol. Microbiol.">
        <title>The Global Catalogue of Microorganisms (GCM) 10K type strain sequencing project: providing services to taxonomists for standard genome sequencing and annotation.</title>
        <authorList>
            <consortium name="The Broad Institute Genomics Platform"/>
            <consortium name="The Broad Institute Genome Sequencing Center for Infectious Disease"/>
            <person name="Wu L."/>
            <person name="Ma J."/>
        </authorList>
    </citation>
    <scope>NUCLEOTIDE SEQUENCE [LARGE SCALE GENOMIC DNA]</scope>
    <source>
        <strain evidence="4">CGMCC 1.15643</strain>
    </source>
</reference>
<proteinExistence type="inferred from homology"/>
<name>A0ABW0F1U7_9HYPH</name>
<comment type="caution">
    <text evidence="3">The sequence shown here is derived from an EMBL/GenBank/DDBJ whole genome shotgun (WGS) entry which is preliminary data.</text>
</comment>
<accession>A0ABW0F1U7</accession>
<dbReference type="InterPro" id="IPR011008">
    <property type="entry name" value="Dimeric_a/b-barrel"/>
</dbReference>
<gene>
    <name evidence="3" type="ORF">ACFPK2_05165</name>
</gene>
<organism evidence="3 4">
    <name type="scientific">Bosea minatitlanensis</name>
    <dbReference type="NCBI Taxonomy" id="128782"/>
    <lineage>
        <taxon>Bacteria</taxon>
        <taxon>Pseudomonadati</taxon>
        <taxon>Pseudomonadota</taxon>
        <taxon>Alphaproteobacteria</taxon>
        <taxon>Hyphomicrobiales</taxon>
        <taxon>Boseaceae</taxon>
        <taxon>Bosea</taxon>
    </lineage>
</organism>